<organism evidence="1">
    <name type="scientific">Zea mays</name>
    <name type="common">Maize</name>
    <dbReference type="NCBI Taxonomy" id="4577"/>
    <lineage>
        <taxon>Eukaryota</taxon>
        <taxon>Viridiplantae</taxon>
        <taxon>Streptophyta</taxon>
        <taxon>Embryophyta</taxon>
        <taxon>Tracheophyta</taxon>
        <taxon>Spermatophyta</taxon>
        <taxon>Magnoliopsida</taxon>
        <taxon>Liliopsida</taxon>
        <taxon>Poales</taxon>
        <taxon>Poaceae</taxon>
        <taxon>PACMAD clade</taxon>
        <taxon>Panicoideae</taxon>
        <taxon>Andropogonodae</taxon>
        <taxon>Andropogoneae</taxon>
        <taxon>Tripsacinae</taxon>
        <taxon>Zea</taxon>
    </lineage>
</organism>
<dbReference type="AlphaFoldDB" id="C0PIA8"/>
<sequence>MMQDVAFPCWDEPAFKVCCFDLFLKTFCSFRHKATFTFIWVARGTRTVNGAASARAPFKLHTLFSVRMRTTYEAR</sequence>
<dbReference type="EMBL" id="BT068027">
    <property type="protein sequence ID" value="ACN34924.1"/>
    <property type="molecule type" value="mRNA"/>
</dbReference>
<protein>
    <submittedName>
        <fullName evidence="1">Uncharacterized protein</fullName>
    </submittedName>
</protein>
<reference evidence="1" key="1">
    <citation type="journal article" date="2009" name="PLoS Genet.">
        <title>Sequencing, mapping, and analysis of 27,455 maize full-length cDNAs.</title>
        <authorList>
            <person name="Soderlund C."/>
            <person name="Descour A."/>
            <person name="Kudrna D."/>
            <person name="Bomhoff M."/>
            <person name="Boyd L."/>
            <person name="Currie J."/>
            <person name="Angelova A."/>
            <person name="Collura K."/>
            <person name="Wissotski M."/>
            <person name="Ashley E."/>
            <person name="Morrow D."/>
            <person name="Fernandes J."/>
            <person name="Walbot V."/>
            <person name="Yu Y."/>
        </authorList>
    </citation>
    <scope>NUCLEOTIDE SEQUENCE</scope>
    <source>
        <strain evidence="1">B73</strain>
    </source>
</reference>
<name>C0PIA8_MAIZE</name>
<evidence type="ECO:0000313" key="1">
    <source>
        <dbReference type="EMBL" id="ACN34924.1"/>
    </source>
</evidence>
<accession>C0PIA8</accession>
<proteinExistence type="evidence at transcript level"/>
<dbReference type="HOGENOM" id="CLU_2674725_0_0_1"/>